<protein>
    <submittedName>
        <fullName evidence="1">Uncharacterized protein</fullName>
    </submittedName>
</protein>
<name>A0ABD4B0F4_9BURK</name>
<sequence>MVRRSGPPRTGRLRGCIAALRQCVHSGARSQIGGIRRPRVSLPGGSARMPVQDFLPVRVMRTASHGRIRRPFAAARARPA</sequence>
<proteinExistence type="predicted"/>
<evidence type="ECO:0000313" key="2">
    <source>
        <dbReference type="Proteomes" id="UP000034400"/>
    </source>
</evidence>
<organism evidence="1 2">
    <name type="scientific">Burkholderia contaminans LMG 23361</name>
    <dbReference type="NCBI Taxonomy" id="1334628"/>
    <lineage>
        <taxon>Bacteria</taxon>
        <taxon>Pseudomonadati</taxon>
        <taxon>Pseudomonadota</taxon>
        <taxon>Betaproteobacteria</taxon>
        <taxon>Burkholderiales</taxon>
        <taxon>Burkholderiaceae</taxon>
        <taxon>Burkholderia</taxon>
        <taxon>Burkholderia cepacia complex</taxon>
    </lineage>
</organism>
<dbReference type="AlphaFoldDB" id="A0ABD4B0F4"/>
<accession>A0ABD4B0F4</accession>
<dbReference type="Proteomes" id="UP000034400">
    <property type="component" value="Unassembled WGS sequence"/>
</dbReference>
<evidence type="ECO:0000313" key="1">
    <source>
        <dbReference type="EMBL" id="KKL43225.1"/>
    </source>
</evidence>
<gene>
    <name evidence="1" type="ORF">WR31_04740</name>
</gene>
<comment type="caution">
    <text evidence="1">The sequence shown here is derived from an EMBL/GenBank/DDBJ whole genome shotgun (WGS) entry which is preliminary data.</text>
</comment>
<reference evidence="1 2" key="1">
    <citation type="submission" date="2015-03" db="EMBL/GenBank/DDBJ databases">
        <title>Draft genome sequences of the Burkholderia contaminans strains LMG 23361 and FFH2055 and Burkholderia cenocepacia K56-2.</title>
        <authorList>
            <person name="Bloodworth R.A."/>
            <person name="Selin C."/>
            <person name="Lopez De Volder M.A."/>
            <person name="Degrossi J."/>
            <person name="Drevinek P."/>
            <person name="Galanternik L."/>
            <person name="Cardona S.T."/>
        </authorList>
    </citation>
    <scope>NUCLEOTIDE SEQUENCE [LARGE SCALE GENOMIC DNA]</scope>
    <source>
        <strain evidence="1 2">LMG 23361</strain>
    </source>
</reference>
<dbReference type="EMBL" id="LASD01000002">
    <property type="protein sequence ID" value="KKL43225.1"/>
    <property type="molecule type" value="Genomic_DNA"/>
</dbReference>